<proteinExistence type="predicted"/>
<accession>A0ABQ2IF10</accession>
<keyword evidence="2" id="KW-1185">Reference proteome</keyword>
<dbReference type="Proteomes" id="UP000632339">
    <property type="component" value="Unassembled WGS sequence"/>
</dbReference>
<organism evidence="1 2">
    <name type="scientific">Dyadobacter beijingensis</name>
    <dbReference type="NCBI Taxonomy" id="365489"/>
    <lineage>
        <taxon>Bacteria</taxon>
        <taxon>Pseudomonadati</taxon>
        <taxon>Bacteroidota</taxon>
        <taxon>Cytophagia</taxon>
        <taxon>Cytophagales</taxon>
        <taxon>Spirosomataceae</taxon>
        <taxon>Dyadobacter</taxon>
    </lineage>
</organism>
<dbReference type="EMBL" id="BMLI01000002">
    <property type="protein sequence ID" value="GGN06414.1"/>
    <property type="molecule type" value="Genomic_DNA"/>
</dbReference>
<name>A0ABQ2IF10_9BACT</name>
<reference evidence="2" key="1">
    <citation type="journal article" date="2019" name="Int. J. Syst. Evol. Microbiol.">
        <title>The Global Catalogue of Microorganisms (GCM) 10K type strain sequencing project: providing services to taxonomists for standard genome sequencing and annotation.</title>
        <authorList>
            <consortium name="The Broad Institute Genomics Platform"/>
            <consortium name="The Broad Institute Genome Sequencing Center for Infectious Disease"/>
            <person name="Wu L."/>
            <person name="Ma J."/>
        </authorList>
    </citation>
    <scope>NUCLEOTIDE SEQUENCE [LARGE SCALE GENOMIC DNA]</scope>
    <source>
        <strain evidence="2">CGMCC 1.6375</strain>
    </source>
</reference>
<evidence type="ECO:0000313" key="2">
    <source>
        <dbReference type="Proteomes" id="UP000632339"/>
    </source>
</evidence>
<evidence type="ECO:0000313" key="1">
    <source>
        <dbReference type="EMBL" id="GGN06414.1"/>
    </source>
</evidence>
<protein>
    <recommendedName>
        <fullName evidence="3">Tetratricopeptide repeat protein</fullName>
    </recommendedName>
</protein>
<sequence length="117" mass="12987">MNKVEKYESVFAGSFLTLGTVLLRLGYLDESVACYNESIHFQDSALINKLEVGKIGISFAEFYRNFRPKMEISLVLHRKAIGAVDVEGITALPPISLALKKTAVELVCRWGLDCSAF</sequence>
<gene>
    <name evidence="1" type="ORF">GCM10010967_47080</name>
</gene>
<comment type="caution">
    <text evidence="1">The sequence shown here is derived from an EMBL/GenBank/DDBJ whole genome shotgun (WGS) entry which is preliminary data.</text>
</comment>
<evidence type="ECO:0008006" key="3">
    <source>
        <dbReference type="Google" id="ProtNLM"/>
    </source>
</evidence>